<keyword evidence="8 11" id="KW-1133">Transmembrane helix</keyword>
<dbReference type="InterPro" id="IPR006260">
    <property type="entry name" value="TonB/TolA_C"/>
</dbReference>
<feature type="compositionally biased region" description="Polar residues" evidence="10">
    <location>
        <begin position="161"/>
        <end position="182"/>
    </location>
</feature>
<organism evidence="13 14">
    <name type="scientific">Acidomonas methanolica NBRC 104435</name>
    <dbReference type="NCBI Taxonomy" id="1231351"/>
    <lineage>
        <taxon>Bacteria</taxon>
        <taxon>Pseudomonadati</taxon>
        <taxon>Pseudomonadota</taxon>
        <taxon>Alphaproteobacteria</taxon>
        <taxon>Acetobacterales</taxon>
        <taxon>Acetobacteraceae</taxon>
        <taxon>Acidomonas</taxon>
    </lineage>
</organism>
<evidence type="ECO:0000256" key="1">
    <source>
        <dbReference type="ARBA" id="ARBA00004383"/>
    </source>
</evidence>
<keyword evidence="5" id="KW-0997">Cell inner membrane</keyword>
<protein>
    <submittedName>
        <fullName evidence="13">Fe3+ siderophore receptor</fullName>
    </submittedName>
</protein>
<evidence type="ECO:0000256" key="6">
    <source>
        <dbReference type="ARBA" id="ARBA00022692"/>
    </source>
</evidence>
<keyword evidence="14" id="KW-1185">Reference proteome</keyword>
<reference evidence="13 14" key="2">
    <citation type="journal article" date="2014" name="FEMS Microbiol. Lett.">
        <title>Draft genomic DNA sequence of the facultatively methylotrophic bacterium Acidomonas methanolica type strain MB58.</title>
        <authorList>
            <person name="Higashiura N."/>
            <person name="Hadano H."/>
            <person name="Hirakawa H."/>
            <person name="Matsutani M."/>
            <person name="Takabe S."/>
            <person name="Matsushita K."/>
            <person name="Azuma Y."/>
        </authorList>
    </citation>
    <scope>NUCLEOTIDE SEQUENCE [LARGE SCALE GENOMIC DNA]</scope>
    <source>
        <strain evidence="13 14">MB58</strain>
    </source>
</reference>
<dbReference type="InterPro" id="IPR037682">
    <property type="entry name" value="TonB_C"/>
</dbReference>
<gene>
    <name evidence="13" type="ORF">Amme_212_040</name>
</gene>
<keyword evidence="9 11" id="KW-0472">Membrane</keyword>
<dbReference type="PROSITE" id="PS52015">
    <property type="entry name" value="TONB_CTD"/>
    <property type="match status" value="1"/>
</dbReference>
<dbReference type="Gene3D" id="3.30.1150.10">
    <property type="match status" value="1"/>
</dbReference>
<dbReference type="AlphaFoldDB" id="A0A023D900"/>
<feature type="domain" description="TonB C-terminal" evidence="12">
    <location>
        <begin position="203"/>
        <end position="298"/>
    </location>
</feature>
<reference evidence="14" key="1">
    <citation type="journal article" date="2014" name="FEMS Microbiol. Lett.">
        <title>Draft Genomic DNA Sequence of the Facultatively Methylotrophic Bacterium Acidomonas methanolica type strain MB58.</title>
        <authorList>
            <person name="Higashiura N."/>
            <person name="Hadano H."/>
            <person name="Hirakawa H."/>
            <person name="Matsutani M."/>
            <person name="Takabe S."/>
            <person name="Matsushita K."/>
            <person name="Azuma Y."/>
        </authorList>
    </citation>
    <scope>NUCLEOTIDE SEQUENCE [LARGE SCALE GENOMIC DNA]</scope>
    <source>
        <strain evidence="14">MB58</strain>
    </source>
</reference>
<keyword evidence="13" id="KW-0675">Receptor</keyword>
<name>A0A023D900_ACIMT</name>
<dbReference type="RefSeq" id="WP_042062060.1">
    <property type="nucleotide sequence ID" value="NZ_BAND01000196.1"/>
</dbReference>
<feature type="transmembrane region" description="Helical" evidence="11">
    <location>
        <begin position="30"/>
        <end position="51"/>
    </location>
</feature>
<dbReference type="GO" id="GO:0005886">
    <property type="term" value="C:plasma membrane"/>
    <property type="evidence" value="ECO:0007669"/>
    <property type="project" value="UniProtKB-SubCell"/>
</dbReference>
<keyword evidence="4" id="KW-1003">Cell membrane</keyword>
<evidence type="ECO:0000256" key="4">
    <source>
        <dbReference type="ARBA" id="ARBA00022475"/>
    </source>
</evidence>
<evidence type="ECO:0000256" key="8">
    <source>
        <dbReference type="ARBA" id="ARBA00022989"/>
    </source>
</evidence>
<keyword evidence="3" id="KW-0813">Transport</keyword>
<dbReference type="GO" id="GO:0015031">
    <property type="term" value="P:protein transport"/>
    <property type="evidence" value="ECO:0007669"/>
    <property type="project" value="UniProtKB-KW"/>
</dbReference>
<evidence type="ECO:0000256" key="7">
    <source>
        <dbReference type="ARBA" id="ARBA00022927"/>
    </source>
</evidence>
<evidence type="ECO:0000259" key="12">
    <source>
        <dbReference type="PROSITE" id="PS52015"/>
    </source>
</evidence>
<evidence type="ECO:0000256" key="10">
    <source>
        <dbReference type="SAM" id="MobiDB-lite"/>
    </source>
</evidence>
<evidence type="ECO:0000256" key="2">
    <source>
        <dbReference type="ARBA" id="ARBA00006555"/>
    </source>
</evidence>
<evidence type="ECO:0000256" key="5">
    <source>
        <dbReference type="ARBA" id="ARBA00022519"/>
    </source>
</evidence>
<evidence type="ECO:0000313" key="13">
    <source>
        <dbReference type="EMBL" id="GAJ30657.1"/>
    </source>
</evidence>
<dbReference type="EMBL" id="BAND01000196">
    <property type="protein sequence ID" value="GAJ30657.1"/>
    <property type="molecule type" value="Genomic_DNA"/>
</dbReference>
<comment type="subcellular location">
    <subcellularLocation>
        <location evidence="1">Cell inner membrane</location>
        <topology evidence="1">Single-pass membrane protein</topology>
        <orientation evidence="1">Periplasmic side</orientation>
    </subcellularLocation>
</comment>
<dbReference type="PANTHER" id="PTHR33446">
    <property type="entry name" value="PROTEIN TONB-RELATED"/>
    <property type="match status" value="1"/>
</dbReference>
<dbReference type="Proteomes" id="UP000019760">
    <property type="component" value="Unassembled WGS sequence"/>
</dbReference>
<evidence type="ECO:0000256" key="3">
    <source>
        <dbReference type="ARBA" id="ARBA00022448"/>
    </source>
</evidence>
<feature type="compositionally biased region" description="Basic and acidic residues" evidence="10">
    <location>
        <begin position="125"/>
        <end position="134"/>
    </location>
</feature>
<keyword evidence="7" id="KW-0653">Protein transport</keyword>
<proteinExistence type="inferred from homology"/>
<sequence length="298" mass="31318">MRQAAARHASSSGFAQWRSHAARLRRREDVLRWSSSFLAVGAAGGGLVWMATHFPAPPAPTAIPAAIAVDLAPEPVAAQPMRPDLRVGPQHDVAQAASAPAPTPPSQELTAPPSPVPLPPVPVAKIEKRAEPRKSAKPAPQPKTHVPRRPGAEMAGLETPSPKTLNPATETTAPPSAESVSATHPAAPADGSPSSHASSTPARWQDALLARLERFKRYPAAAQADHEQGTAMLHFAMNRAGHVLSASLESSSGYETLDRETLELVRRADPLPAPPDSVAGDPVMLTVPVEFSLGESRN</sequence>
<accession>A0A023D900</accession>
<dbReference type="SUPFAM" id="SSF74653">
    <property type="entry name" value="TolA/TonB C-terminal domain"/>
    <property type="match status" value="1"/>
</dbReference>
<evidence type="ECO:0000313" key="14">
    <source>
        <dbReference type="Proteomes" id="UP000019760"/>
    </source>
</evidence>
<feature type="compositionally biased region" description="Pro residues" evidence="10">
    <location>
        <begin position="112"/>
        <end position="122"/>
    </location>
</feature>
<dbReference type="GO" id="GO:0055085">
    <property type="term" value="P:transmembrane transport"/>
    <property type="evidence" value="ECO:0007669"/>
    <property type="project" value="InterPro"/>
</dbReference>
<feature type="compositionally biased region" description="Polar residues" evidence="10">
    <location>
        <begin position="192"/>
        <end position="202"/>
    </location>
</feature>
<comment type="similarity">
    <text evidence="2">Belongs to the TonB family.</text>
</comment>
<dbReference type="Pfam" id="PF03544">
    <property type="entry name" value="TonB_C"/>
    <property type="match status" value="1"/>
</dbReference>
<dbReference type="NCBIfam" id="TIGR01352">
    <property type="entry name" value="tonB_Cterm"/>
    <property type="match status" value="1"/>
</dbReference>
<evidence type="ECO:0000256" key="11">
    <source>
        <dbReference type="SAM" id="Phobius"/>
    </source>
</evidence>
<dbReference type="InterPro" id="IPR051045">
    <property type="entry name" value="TonB-dependent_transducer"/>
</dbReference>
<comment type="caution">
    <text evidence="13">The sequence shown here is derived from an EMBL/GenBank/DDBJ whole genome shotgun (WGS) entry which is preliminary data.</text>
</comment>
<feature type="region of interest" description="Disordered" evidence="10">
    <location>
        <begin position="80"/>
        <end position="202"/>
    </location>
</feature>
<evidence type="ECO:0000256" key="9">
    <source>
        <dbReference type="ARBA" id="ARBA00023136"/>
    </source>
</evidence>
<keyword evidence="6 11" id="KW-0812">Transmembrane</keyword>